<keyword evidence="2" id="KW-1185">Reference proteome</keyword>
<dbReference type="AlphaFoldDB" id="A0A2Z4LPD7"/>
<protein>
    <submittedName>
        <fullName evidence="1">Uncharacterized protein</fullName>
    </submittedName>
</protein>
<reference evidence="1 2" key="1">
    <citation type="submission" date="2018-06" db="EMBL/GenBank/DDBJ databases">
        <title>Spongiibacterium sp. HME9304 Genome sequencing and assembly.</title>
        <authorList>
            <person name="Kang H."/>
            <person name="Kim H."/>
            <person name="Joh K."/>
        </authorList>
    </citation>
    <scope>NUCLEOTIDE SEQUENCE [LARGE SCALE GENOMIC DNA]</scope>
    <source>
        <strain evidence="1 2">HME9304</strain>
    </source>
</reference>
<name>A0A2Z4LPD7_9FLAO</name>
<proteinExistence type="predicted"/>
<evidence type="ECO:0000313" key="1">
    <source>
        <dbReference type="EMBL" id="AWX43609.1"/>
    </source>
</evidence>
<gene>
    <name evidence="1" type="ORF">HME9304_00600</name>
</gene>
<dbReference type="Proteomes" id="UP000248536">
    <property type="component" value="Chromosome"/>
</dbReference>
<organism evidence="1 2">
    <name type="scientific">Flagellimonas maritima</name>
    <dbReference type="NCBI Taxonomy" id="1383885"/>
    <lineage>
        <taxon>Bacteria</taxon>
        <taxon>Pseudomonadati</taxon>
        <taxon>Bacteroidota</taxon>
        <taxon>Flavobacteriia</taxon>
        <taxon>Flavobacteriales</taxon>
        <taxon>Flavobacteriaceae</taxon>
        <taxon>Flagellimonas</taxon>
    </lineage>
</organism>
<sequence>MMTNKLKEKMMNSNDPITDVIIKANNEIGNPIITARFRISL</sequence>
<evidence type="ECO:0000313" key="2">
    <source>
        <dbReference type="Proteomes" id="UP000248536"/>
    </source>
</evidence>
<accession>A0A2Z4LPD7</accession>
<dbReference type="KEGG" id="spon:HME9304_00600"/>
<dbReference type="EMBL" id="CP030104">
    <property type="protein sequence ID" value="AWX43609.1"/>
    <property type="molecule type" value="Genomic_DNA"/>
</dbReference>